<dbReference type="GO" id="GO:0004114">
    <property type="term" value="F:3',5'-cyclic-nucleotide phosphodiesterase activity"/>
    <property type="evidence" value="ECO:0007669"/>
    <property type="project" value="InterPro"/>
</dbReference>
<dbReference type="SUPFAM" id="SSF109604">
    <property type="entry name" value="HD-domain/PDEase-like"/>
    <property type="match status" value="1"/>
</dbReference>
<reference evidence="5 6" key="1">
    <citation type="journal article" date="2018" name="PLoS ONE">
        <title>The draft genome of Kipferlia bialata reveals reductive genome evolution in fornicate parasites.</title>
        <authorList>
            <person name="Tanifuji G."/>
            <person name="Takabayashi S."/>
            <person name="Kume K."/>
            <person name="Takagi M."/>
            <person name="Nakayama T."/>
            <person name="Kamikawa R."/>
            <person name="Inagaki Y."/>
            <person name="Hashimoto T."/>
        </authorList>
    </citation>
    <scope>NUCLEOTIDE SEQUENCE [LARGE SCALE GENOMIC DNA]</scope>
    <source>
        <strain evidence="5">NY0173</strain>
    </source>
</reference>
<dbReference type="PROSITE" id="PS51845">
    <property type="entry name" value="PDEASE_I_2"/>
    <property type="match status" value="1"/>
</dbReference>
<name>A0A9K3D016_9EUKA</name>
<feature type="binding site" evidence="3">
    <location>
        <position position="40"/>
    </location>
    <ligand>
        <name>Zn(2+)</name>
        <dbReference type="ChEBI" id="CHEBI:29105"/>
        <label>1</label>
    </ligand>
</feature>
<dbReference type="Proteomes" id="UP000265618">
    <property type="component" value="Unassembled WGS sequence"/>
</dbReference>
<dbReference type="GO" id="GO:0046872">
    <property type="term" value="F:metal ion binding"/>
    <property type="evidence" value="ECO:0007669"/>
    <property type="project" value="UniProtKB-KW"/>
</dbReference>
<protein>
    <submittedName>
        <fullName evidence="5">3'5'-cyclic nucleotide phosphodiesterase</fullName>
    </submittedName>
</protein>
<feature type="binding site" evidence="3">
    <location>
        <position position="40"/>
    </location>
    <ligand>
        <name>Zn(2+)</name>
        <dbReference type="ChEBI" id="CHEBI:29105"/>
        <label>2</label>
    </ligand>
</feature>
<evidence type="ECO:0000313" key="5">
    <source>
        <dbReference type="EMBL" id="GIQ86604.1"/>
    </source>
</evidence>
<dbReference type="InterPro" id="IPR002073">
    <property type="entry name" value="PDEase_catalytic_dom"/>
</dbReference>
<keyword evidence="1 3" id="KW-0479">Metal-binding</keyword>
<keyword evidence="2" id="KW-0378">Hydrolase</keyword>
<evidence type="ECO:0000259" key="4">
    <source>
        <dbReference type="PROSITE" id="PS51845"/>
    </source>
</evidence>
<evidence type="ECO:0000256" key="2">
    <source>
        <dbReference type="ARBA" id="ARBA00022801"/>
    </source>
</evidence>
<dbReference type="AlphaFoldDB" id="A0A9K3D016"/>
<proteinExistence type="predicted"/>
<gene>
    <name evidence="5" type="ORF">KIPB_008486</name>
</gene>
<dbReference type="EMBL" id="BDIP01002643">
    <property type="protein sequence ID" value="GIQ86604.1"/>
    <property type="molecule type" value="Genomic_DNA"/>
</dbReference>
<dbReference type="InterPro" id="IPR036971">
    <property type="entry name" value="PDEase_catalytic_dom_sf"/>
</dbReference>
<organism evidence="5 6">
    <name type="scientific">Kipferlia bialata</name>
    <dbReference type="NCBI Taxonomy" id="797122"/>
    <lineage>
        <taxon>Eukaryota</taxon>
        <taxon>Metamonada</taxon>
        <taxon>Carpediemonas-like organisms</taxon>
        <taxon>Kipferlia</taxon>
    </lineage>
</organism>
<feature type="domain" description="PDEase" evidence="4">
    <location>
        <begin position="1"/>
        <end position="258"/>
    </location>
</feature>
<evidence type="ECO:0000256" key="1">
    <source>
        <dbReference type="ARBA" id="ARBA00022723"/>
    </source>
</evidence>
<dbReference type="GO" id="GO:0007165">
    <property type="term" value="P:signal transduction"/>
    <property type="evidence" value="ECO:0007669"/>
    <property type="project" value="InterPro"/>
</dbReference>
<dbReference type="InterPro" id="IPR023088">
    <property type="entry name" value="PDEase"/>
</dbReference>
<dbReference type="Pfam" id="PF00233">
    <property type="entry name" value="PDEase_I"/>
    <property type="match status" value="1"/>
</dbReference>
<sequence>MDVLQMLGLMVHSLRQTESGRTVLPLASVYILLLAAAGHDLEHTGKGTDLVTNTRYSLSTFYKAFGEDSPVEVSHAHLGVHVLRKYSVPADGSVEVEHFFKQAILSTDPKSQHPARLVRELPDTPSSWDTRDRHTFLSGLIRLADISNPTRVFSVSREHTNDVTNEFWATGDIMRGMDMKVPPQLDRRLGLLSKYKGQVFFIGQIVRPEVESLRDVASVLDGTTGADTTLEGLAALLDGFVSKLETNTAEWRHVAERHMAERHVAERHMAERQEEKEGRG</sequence>
<dbReference type="PANTHER" id="PTHR11347">
    <property type="entry name" value="CYCLIC NUCLEOTIDE PHOSPHODIESTERASE"/>
    <property type="match status" value="1"/>
</dbReference>
<dbReference type="PRINTS" id="PR00387">
    <property type="entry name" value="PDIESTERASE1"/>
</dbReference>
<feature type="binding site" evidence="3">
    <location>
        <position position="39"/>
    </location>
    <ligand>
        <name>Zn(2+)</name>
        <dbReference type="ChEBI" id="CHEBI:29105"/>
        <label>1</label>
    </ligand>
</feature>
<dbReference type="OrthoDB" id="546632at2759"/>
<evidence type="ECO:0000256" key="3">
    <source>
        <dbReference type="PIRSR" id="PIRSR623088-3"/>
    </source>
</evidence>
<accession>A0A9K3D016</accession>
<feature type="binding site" evidence="3">
    <location>
        <position position="145"/>
    </location>
    <ligand>
        <name>Zn(2+)</name>
        <dbReference type="ChEBI" id="CHEBI:29105"/>
        <label>1</label>
    </ligand>
</feature>
<comment type="caution">
    <text evidence="5">The sequence shown here is derived from an EMBL/GenBank/DDBJ whole genome shotgun (WGS) entry which is preliminary data.</text>
</comment>
<dbReference type="Gene3D" id="1.10.1300.10">
    <property type="entry name" value="3'5'-cyclic nucleotide phosphodiesterase, catalytic domain"/>
    <property type="match status" value="1"/>
</dbReference>
<evidence type="ECO:0000313" key="6">
    <source>
        <dbReference type="Proteomes" id="UP000265618"/>
    </source>
</evidence>
<keyword evidence="6" id="KW-1185">Reference proteome</keyword>